<evidence type="ECO:0000256" key="1">
    <source>
        <dbReference type="ARBA" id="ARBA00010552"/>
    </source>
</evidence>
<dbReference type="GO" id="GO:0019239">
    <property type="term" value="F:deaminase activity"/>
    <property type="evidence" value="ECO:0007669"/>
    <property type="project" value="TreeGrafter"/>
</dbReference>
<dbReference type="InterPro" id="IPR006175">
    <property type="entry name" value="YjgF/YER057c/UK114"/>
</dbReference>
<dbReference type="SUPFAM" id="SSF55298">
    <property type="entry name" value="YjgF-like"/>
    <property type="match status" value="1"/>
</dbReference>
<reference evidence="2 3" key="1">
    <citation type="submission" date="2018-06" db="EMBL/GenBank/DDBJ databases">
        <authorList>
            <consortium name="Pathogen Informatics"/>
            <person name="Doyle S."/>
        </authorList>
    </citation>
    <scope>NUCLEOTIDE SEQUENCE [LARGE SCALE GENOMIC DNA]</scope>
    <source>
        <strain evidence="2 3">NCTC4191</strain>
    </source>
</reference>
<dbReference type="AlphaFoldDB" id="A0A380TZ75"/>
<dbReference type="RefSeq" id="WP_115590500.1">
    <property type="nucleotide sequence ID" value="NZ_UFRN01000002.1"/>
</dbReference>
<keyword evidence="2" id="KW-0378">Hydrolase</keyword>
<protein>
    <submittedName>
        <fullName evidence="2">Translation initiation inhibitor</fullName>
        <ecNumber evidence="2">3.5.4.-</ecNumber>
    </submittedName>
</protein>
<evidence type="ECO:0000313" key="2">
    <source>
        <dbReference type="EMBL" id="SUT93207.1"/>
    </source>
</evidence>
<organism evidence="2 3">
    <name type="scientific">Actinobacillus lignieresii</name>
    <dbReference type="NCBI Taxonomy" id="720"/>
    <lineage>
        <taxon>Bacteria</taxon>
        <taxon>Pseudomonadati</taxon>
        <taxon>Pseudomonadota</taxon>
        <taxon>Gammaproteobacteria</taxon>
        <taxon>Pasteurellales</taxon>
        <taxon>Pasteurellaceae</taxon>
        <taxon>Actinobacillus</taxon>
    </lineage>
</organism>
<gene>
    <name evidence="2" type="primary">yabJ_2</name>
    <name evidence="2" type="ORF">NCTC4191_01101</name>
</gene>
<dbReference type="PANTHER" id="PTHR11803">
    <property type="entry name" value="2-IMINOBUTANOATE/2-IMINOPROPANOATE DEAMINASE RIDA"/>
    <property type="match status" value="1"/>
</dbReference>
<dbReference type="CDD" id="cd00448">
    <property type="entry name" value="YjgF_YER057c_UK114_family"/>
    <property type="match status" value="1"/>
</dbReference>
<dbReference type="Proteomes" id="UP000254253">
    <property type="component" value="Unassembled WGS sequence"/>
</dbReference>
<dbReference type="EMBL" id="UFRN01000002">
    <property type="protein sequence ID" value="SUT93207.1"/>
    <property type="molecule type" value="Genomic_DNA"/>
</dbReference>
<dbReference type="EC" id="3.5.4.-" evidence="2"/>
<dbReference type="FunFam" id="3.30.1330.40:FF:000001">
    <property type="entry name" value="L-PSP family endoribonuclease"/>
    <property type="match status" value="1"/>
</dbReference>
<proteinExistence type="inferred from homology"/>
<evidence type="ECO:0000313" key="3">
    <source>
        <dbReference type="Proteomes" id="UP000254253"/>
    </source>
</evidence>
<sequence length="120" mass="13069">MEIILPNQSKGHYSPAIKSNGMLYISGQLPFNTEGKIVGDIATQTKQALANLAQVLAAASLSRNDVVQCRVYIPDVAYWDTVNQVYADFFGSHKPARTVVPCGNLHYNALIEIDAVAEFA</sequence>
<accession>A0A380TZ75</accession>
<comment type="similarity">
    <text evidence="1">Belongs to the RutC family.</text>
</comment>
<name>A0A380TZ75_ACTLI</name>
<dbReference type="PANTHER" id="PTHR11803:SF58">
    <property type="entry name" value="PROTEIN HMF1-RELATED"/>
    <property type="match status" value="1"/>
</dbReference>
<dbReference type="InterPro" id="IPR035959">
    <property type="entry name" value="RutC-like_sf"/>
</dbReference>
<keyword evidence="3" id="KW-1185">Reference proteome</keyword>
<dbReference type="Gene3D" id="3.30.1330.40">
    <property type="entry name" value="RutC-like"/>
    <property type="match status" value="1"/>
</dbReference>
<dbReference type="Pfam" id="PF01042">
    <property type="entry name" value="Ribonuc_L-PSP"/>
    <property type="match status" value="1"/>
</dbReference>
<dbReference type="GO" id="GO:0005829">
    <property type="term" value="C:cytosol"/>
    <property type="evidence" value="ECO:0007669"/>
    <property type="project" value="TreeGrafter"/>
</dbReference>